<keyword evidence="4" id="KW-1185">Reference proteome</keyword>
<evidence type="ECO:0000259" key="2">
    <source>
        <dbReference type="Pfam" id="PF00561"/>
    </source>
</evidence>
<dbReference type="Proteomes" id="UP001590950">
    <property type="component" value="Unassembled WGS sequence"/>
</dbReference>
<keyword evidence="1" id="KW-0812">Transmembrane</keyword>
<sequence>MIGTSTPEYLFIQACIYFLHYIAPLSAFYCTIVFALHPWGYRIPIWIEVWAVVETAFLLLLYIPRKVMLQRAASHPETLPLQKRKGLFQLCLHTVKDSEHYLKYWFRGASLSDIKRENVKELFCWAFLNKAAWGPDDDEELEEYADKTETLLGRKLEPGRGKAVCLRITVDEVKTMYRSLFWYLCVFVVDTITCVSMRWHSFLLHRLPRRRFFSVFPLRPITLLSRQQTPAKNTTYWYRPHTSKTRLPVLFIHGIGIGLYPYVKFLAQINHDEQTVEDGEIGVIAIEIMPVSFRLTGPALEKDQMCDEILEILQNHGWDKIVLVSHSYGSIISTHLLHSNKTSQLCGPMVLIDPVSILLHLPDVAYNFTCRKPRRANEHQLYYFASMDQGVAHTLGRTFFWSQNCLWKRDIQDRRVTVSLAGKDLIVNTEAVGNYLAQSGDQEPVAQEWKRRQWKGKGLDILWFDELDHAQIFDSRHNCEILAKAIRSYSVKEPLTTSYGAIG</sequence>
<dbReference type="PANTHER" id="PTHR37471">
    <property type="entry name" value="UNNAMED PRODUCT"/>
    <property type="match status" value="1"/>
</dbReference>
<feature type="domain" description="AB hydrolase-1" evidence="2">
    <location>
        <begin position="248"/>
        <end position="367"/>
    </location>
</feature>
<keyword evidence="1" id="KW-1133">Transmembrane helix</keyword>
<reference evidence="3 4" key="1">
    <citation type="submission" date="2024-09" db="EMBL/GenBank/DDBJ databases">
        <title>Rethinking Asexuality: The Enigmatic Case of Functional Sexual Genes in Lepraria (Stereocaulaceae).</title>
        <authorList>
            <person name="Doellman M."/>
            <person name="Sun Y."/>
            <person name="Barcenas-Pena A."/>
            <person name="Lumbsch H.T."/>
            <person name="Grewe F."/>
        </authorList>
    </citation>
    <scope>NUCLEOTIDE SEQUENCE [LARGE SCALE GENOMIC DNA]</scope>
    <source>
        <strain evidence="3 4">Mercado 3170</strain>
    </source>
</reference>
<feature type="transmembrane region" description="Helical" evidence="1">
    <location>
        <begin position="9"/>
        <end position="37"/>
    </location>
</feature>
<feature type="transmembrane region" description="Helical" evidence="1">
    <location>
        <begin position="180"/>
        <end position="199"/>
    </location>
</feature>
<name>A0ABR4AMN5_9LECA</name>
<accession>A0ABR4AMN5</accession>
<protein>
    <recommendedName>
        <fullName evidence="2">AB hydrolase-1 domain-containing protein</fullName>
    </recommendedName>
</protein>
<dbReference type="InterPro" id="IPR000073">
    <property type="entry name" value="AB_hydrolase_1"/>
</dbReference>
<evidence type="ECO:0000256" key="1">
    <source>
        <dbReference type="SAM" id="Phobius"/>
    </source>
</evidence>
<evidence type="ECO:0000313" key="3">
    <source>
        <dbReference type="EMBL" id="KAL2047000.1"/>
    </source>
</evidence>
<feature type="transmembrane region" description="Helical" evidence="1">
    <location>
        <begin position="43"/>
        <end position="63"/>
    </location>
</feature>
<gene>
    <name evidence="3" type="ORF">N7G274_001018</name>
</gene>
<evidence type="ECO:0000313" key="4">
    <source>
        <dbReference type="Proteomes" id="UP001590950"/>
    </source>
</evidence>
<organism evidence="3 4">
    <name type="scientific">Stereocaulon virgatum</name>
    <dbReference type="NCBI Taxonomy" id="373712"/>
    <lineage>
        <taxon>Eukaryota</taxon>
        <taxon>Fungi</taxon>
        <taxon>Dikarya</taxon>
        <taxon>Ascomycota</taxon>
        <taxon>Pezizomycotina</taxon>
        <taxon>Lecanoromycetes</taxon>
        <taxon>OSLEUM clade</taxon>
        <taxon>Lecanoromycetidae</taxon>
        <taxon>Lecanorales</taxon>
        <taxon>Lecanorineae</taxon>
        <taxon>Stereocaulaceae</taxon>
        <taxon>Stereocaulon</taxon>
    </lineage>
</organism>
<dbReference type="SUPFAM" id="SSF53474">
    <property type="entry name" value="alpha/beta-Hydrolases"/>
    <property type="match status" value="1"/>
</dbReference>
<dbReference type="Pfam" id="PF00561">
    <property type="entry name" value="Abhydrolase_1"/>
    <property type="match status" value="1"/>
</dbReference>
<dbReference type="EMBL" id="JBEFKJ010000003">
    <property type="protein sequence ID" value="KAL2047000.1"/>
    <property type="molecule type" value="Genomic_DNA"/>
</dbReference>
<comment type="caution">
    <text evidence="3">The sequence shown here is derived from an EMBL/GenBank/DDBJ whole genome shotgun (WGS) entry which is preliminary data.</text>
</comment>
<keyword evidence="1" id="KW-0472">Membrane</keyword>
<proteinExistence type="predicted"/>
<dbReference type="InterPro" id="IPR029058">
    <property type="entry name" value="AB_hydrolase_fold"/>
</dbReference>
<dbReference type="PANTHER" id="PTHR37471:SF1">
    <property type="entry name" value="AB HYDROLASE-1 DOMAIN-CONTAINING PROTEIN"/>
    <property type="match status" value="1"/>
</dbReference>
<dbReference type="Gene3D" id="3.40.50.1820">
    <property type="entry name" value="alpha/beta hydrolase"/>
    <property type="match status" value="1"/>
</dbReference>